<reference evidence="8" key="1">
    <citation type="submission" date="2016-10" db="EMBL/GenBank/DDBJ databases">
        <authorList>
            <person name="Varghese N."/>
            <person name="Submissions S."/>
        </authorList>
    </citation>
    <scope>NUCLEOTIDE SEQUENCE [LARGE SCALE GENOMIC DNA]</scope>
    <source>
        <strain evidence="8">CGMCC 1.10784</strain>
    </source>
</reference>
<keyword evidence="2" id="KW-1003">Cell membrane</keyword>
<keyword evidence="4 6" id="KW-1133">Transmembrane helix</keyword>
<sequence length="208" mass="23172">MSFYFEYILLGLSLAAPIGPINAAQMERGIRSGFWNAWLLGLGSMTVDILYLLVVYLGTVHFLDNPFMKTLLWSFGCFVLLYTGIISLQGVKTELFHRNKVKESGLKSYGTDFILSVLNPLTIMFWIGIYGSVLAEATKKFEPSQLLVCTSGILLGVFIWDLSMAAVSSHFHRFLNDRALSLISVLSGLSLIGFGLYFGIEAIRELIH</sequence>
<dbReference type="OrthoDB" id="7874789at2"/>
<name>A0A1I2AC82_9BACL</name>
<feature type="transmembrane region" description="Helical" evidence="6">
    <location>
        <begin position="33"/>
        <end position="58"/>
    </location>
</feature>
<dbReference type="RefSeq" id="WP_091186441.1">
    <property type="nucleotide sequence ID" value="NZ_FOMT01000003.1"/>
</dbReference>
<feature type="transmembrane region" description="Helical" evidence="6">
    <location>
        <begin position="70"/>
        <end position="91"/>
    </location>
</feature>
<feature type="transmembrane region" description="Helical" evidence="6">
    <location>
        <begin position="113"/>
        <end position="134"/>
    </location>
</feature>
<evidence type="ECO:0000256" key="1">
    <source>
        <dbReference type="ARBA" id="ARBA00004651"/>
    </source>
</evidence>
<dbReference type="STRING" id="1045775.SAMN05216378_3007"/>
<evidence type="ECO:0000256" key="4">
    <source>
        <dbReference type="ARBA" id="ARBA00022989"/>
    </source>
</evidence>
<evidence type="ECO:0000256" key="2">
    <source>
        <dbReference type="ARBA" id="ARBA00022475"/>
    </source>
</evidence>
<dbReference type="AlphaFoldDB" id="A0A1I2AC82"/>
<dbReference type="Proteomes" id="UP000198855">
    <property type="component" value="Unassembled WGS sequence"/>
</dbReference>
<evidence type="ECO:0000256" key="5">
    <source>
        <dbReference type="ARBA" id="ARBA00023136"/>
    </source>
</evidence>
<feature type="transmembrane region" description="Helical" evidence="6">
    <location>
        <begin position="146"/>
        <end position="167"/>
    </location>
</feature>
<keyword evidence="5 6" id="KW-0472">Membrane</keyword>
<protein>
    <submittedName>
        <fullName evidence="7">Threonine/homoserine/homoserine lactone efflux protein</fullName>
    </submittedName>
</protein>
<evidence type="ECO:0000313" key="7">
    <source>
        <dbReference type="EMBL" id="SFE40430.1"/>
    </source>
</evidence>
<accession>A0A1I2AC82</accession>
<dbReference type="GO" id="GO:0015171">
    <property type="term" value="F:amino acid transmembrane transporter activity"/>
    <property type="evidence" value="ECO:0007669"/>
    <property type="project" value="TreeGrafter"/>
</dbReference>
<organism evidence="7 8">
    <name type="scientific">Paenibacillus catalpae</name>
    <dbReference type="NCBI Taxonomy" id="1045775"/>
    <lineage>
        <taxon>Bacteria</taxon>
        <taxon>Bacillati</taxon>
        <taxon>Bacillota</taxon>
        <taxon>Bacilli</taxon>
        <taxon>Bacillales</taxon>
        <taxon>Paenibacillaceae</taxon>
        <taxon>Paenibacillus</taxon>
    </lineage>
</organism>
<feature type="transmembrane region" description="Helical" evidence="6">
    <location>
        <begin position="179"/>
        <end position="200"/>
    </location>
</feature>
<proteinExistence type="predicted"/>
<dbReference type="PANTHER" id="PTHR30086:SF6">
    <property type="entry name" value="AMINO ACID EFFLUX PROTEIN YCGF-RELATED"/>
    <property type="match status" value="1"/>
</dbReference>
<keyword evidence="3 6" id="KW-0812">Transmembrane</keyword>
<dbReference type="Pfam" id="PF01810">
    <property type="entry name" value="LysE"/>
    <property type="match status" value="1"/>
</dbReference>
<dbReference type="PANTHER" id="PTHR30086">
    <property type="entry name" value="ARGININE EXPORTER PROTEIN ARGO"/>
    <property type="match status" value="1"/>
</dbReference>
<evidence type="ECO:0000256" key="6">
    <source>
        <dbReference type="SAM" id="Phobius"/>
    </source>
</evidence>
<dbReference type="GO" id="GO:0005886">
    <property type="term" value="C:plasma membrane"/>
    <property type="evidence" value="ECO:0007669"/>
    <property type="project" value="UniProtKB-SubCell"/>
</dbReference>
<dbReference type="InterPro" id="IPR001123">
    <property type="entry name" value="LeuE-type"/>
</dbReference>
<gene>
    <name evidence="7" type="ORF">SAMN05216378_3007</name>
</gene>
<evidence type="ECO:0000313" key="8">
    <source>
        <dbReference type="Proteomes" id="UP000198855"/>
    </source>
</evidence>
<dbReference type="EMBL" id="FOMT01000003">
    <property type="protein sequence ID" value="SFE40430.1"/>
    <property type="molecule type" value="Genomic_DNA"/>
</dbReference>
<evidence type="ECO:0000256" key="3">
    <source>
        <dbReference type="ARBA" id="ARBA00022692"/>
    </source>
</evidence>
<keyword evidence="8" id="KW-1185">Reference proteome</keyword>
<comment type="subcellular location">
    <subcellularLocation>
        <location evidence="1">Cell membrane</location>
        <topology evidence="1">Multi-pass membrane protein</topology>
    </subcellularLocation>
</comment>